<protein>
    <recommendedName>
        <fullName evidence="5">Helix-turn-helix resolvase-like protein</fullName>
    </recommendedName>
</protein>
<feature type="region of interest" description="Disordered" evidence="1">
    <location>
        <begin position="104"/>
        <end position="133"/>
    </location>
</feature>
<dbReference type="InterPro" id="IPR046118">
    <property type="entry name" value="DUF6115"/>
</dbReference>
<dbReference type="Pfam" id="PF19610">
    <property type="entry name" value="DUF6115"/>
    <property type="match status" value="1"/>
</dbReference>
<evidence type="ECO:0000313" key="4">
    <source>
        <dbReference type="Proteomes" id="UP000294545"/>
    </source>
</evidence>
<keyword evidence="2" id="KW-0472">Membrane</keyword>
<reference evidence="3 4" key="1">
    <citation type="submission" date="2019-03" db="EMBL/GenBank/DDBJ databases">
        <title>Genomic Encyclopedia of Type Strains, Phase IV (KMG-IV): sequencing the most valuable type-strain genomes for metagenomic binning, comparative biology and taxonomic classification.</title>
        <authorList>
            <person name="Goeker M."/>
        </authorList>
    </citation>
    <scope>NUCLEOTIDE SEQUENCE [LARGE SCALE GENOMIC DNA]</scope>
    <source>
        <strain evidence="3 4">DSM 24176</strain>
    </source>
</reference>
<dbReference type="RefSeq" id="WP_132279529.1">
    <property type="nucleotide sequence ID" value="NZ_SMGQ01000011.1"/>
</dbReference>
<evidence type="ECO:0000256" key="2">
    <source>
        <dbReference type="SAM" id="Phobius"/>
    </source>
</evidence>
<gene>
    <name evidence="3" type="ORF">EDC19_0324</name>
</gene>
<dbReference type="OrthoDB" id="2086261at2"/>
<name>A0A4R1MZD7_9FIRM</name>
<keyword evidence="2" id="KW-0812">Transmembrane</keyword>
<evidence type="ECO:0000313" key="3">
    <source>
        <dbReference type="EMBL" id="TCK97922.1"/>
    </source>
</evidence>
<dbReference type="EMBL" id="SMGQ01000011">
    <property type="protein sequence ID" value="TCK97922.1"/>
    <property type="molecule type" value="Genomic_DNA"/>
</dbReference>
<dbReference type="Proteomes" id="UP000294545">
    <property type="component" value="Unassembled WGS sequence"/>
</dbReference>
<evidence type="ECO:0000256" key="1">
    <source>
        <dbReference type="SAM" id="MobiDB-lite"/>
    </source>
</evidence>
<keyword evidence="4" id="KW-1185">Reference proteome</keyword>
<organism evidence="3 4">
    <name type="scientific">Natranaerovirga hydrolytica</name>
    <dbReference type="NCBI Taxonomy" id="680378"/>
    <lineage>
        <taxon>Bacteria</taxon>
        <taxon>Bacillati</taxon>
        <taxon>Bacillota</taxon>
        <taxon>Clostridia</taxon>
        <taxon>Lachnospirales</taxon>
        <taxon>Natranaerovirgaceae</taxon>
        <taxon>Natranaerovirga</taxon>
    </lineage>
</organism>
<comment type="caution">
    <text evidence="3">The sequence shown here is derived from an EMBL/GenBank/DDBJ whole genome shotgun (WGS) entry which is preliminary data.</text>
</comment>
<accession>A0A4R1MZD7</accession>
<evidence type="ECO:0008006" key="5">
    <source>
        <dbReference type="Google" id="ProtNLM"/>
    </source>
</evidence>
<proteinExistence type="predicted"/>
<dbReference type="AlphaFoldDB" id="A0A4R1MZD7"/>
<sequence length="199" mass="23321">MNFSFSLIHIIVFTTGIIILMASFFLGSHKKENETNHHEPFDEPIQEDDSMDTKKIMAINEYSDYVLEEIEKKHKELLFMYQIINEKEKNLKHSISQIHEKDGYKVSDGKKNPDNEIEKVDQDKIHDHTENQRVNEELISKDYDAEDVDKVIIDESFTNYNKEVLDLYRTGQSIKQIAKDLDIGIGEVRLIIDLFKEVT</sequence>
<feature type="transmembrane region" description="Helical" evidence="2">
    <location>
        <begin position="6"/>
        <end position="26"/>
    </location>
</feature>
<keyword evidence="2" id="KW-1133">Transmembrane helix</keyword>